<dbReference type="AlphaFoldDB" id="A0A829ZD61"/>
<organism evidence="2 3">
    <name type="scientific">Thomasclavelia cocleata</name>
    <dbReference type="NCBI Taxonomy" id="69824"/>
    <lineage>
        <taxon>Bacteria</taxon>
        <taxon>Bacillati</taxon>
        <taxon>Bacillota</taxon>
        <taxon>Erysipelotrichia</taxon>
        <taxon>Erysipelotrichales</taxon>
        <taxon>Coprobacillaceae</taxon>
        <taxon>Thomasclavelia</taxon>
    </lineage>
</organism>
<evidence type="ECO:0000256" key="1">
    <source>
        <dbReference type="SAM" id="Phobius"/>
    </source>
</evidence>
<accession>A0A829ZD61</accession>
<keyword evidence="1" id="KW-0472">Membrane</keyword>
<reference evidence="2 3" key="1">
    <citation type="journal article" date="2020" name="Microbiome">
        <title>Single-cell genomics of uncultured bacteria reveals dietary fiber responders in the mouse gut microbiota.</title>
        <authorList>
            <person name="Chijiiwa R."/>
            <person name="Hosokawa M."/>
            <person name="Kogawa M."/>
            <person name="Nishikawa Y."/>
            <person name="Ide K."/>
            <person name="Sakanashi C."/>
            <person name="Takahashi K."/>
            <person name="Takeyama H."/>
        </authorList>
    </citation>
    <scope>NUCLEOTIDE SEQUENCE [LARGE SCALE GENOMIC DNA]</scope>
    <source>
        <strain evidence="2">IMSAGC_017</strain>
    </source>
</reference>
<gene>
    <name evidence="2" type="ORF">IMSAGC017_01963</name>
</gene>
<protein>
    <submittedName>
        <fullName evidence="2">Uncharacterized protein</fullName>
    </submittedName>
</protein>
<dbReference type="RefSeq" id="WP_172473096.1">
    <property type="nucleotide sequence ID" value="NZ_BLMI01000238.1"/>
</dbReference>
<evidence type="ECO:0000313" key="3">
    <source>
        <dbReference type="Proteomes" id="UP000490821"/>
    </source>
</evidence>
<sequence>MNNGISKIIVIVIGLLFLVSFLFKDSNDEKETVYKNEETEILVDDRYSTEVNIDDVLLFDYANMYYQNYSLKENVLTLYYQETCEKIGDDYVIKVFDYNKELPINVVVGKSEYDEDDDLYYTNYHLRIRLPDNIEKFEIRVSRDNAEYTVNCFMRDFRGD</sequence>
<dbReference type="Proteomes" id="UP000490821">
    <property type="component" value="Unassembled WGS sequence"/>
</dbReference>
<dbReference type="EMBL" id="BLMI01000238">
    <property type="protein sequence ID" value="GFI41917.1"/>
    <property type="molecule type" value="Genomic_DNA"/>
</dbReference>
<keyword evidence="1" id="KW-0812">Transmembrane</keyword>
<comment type="caution">
    <text evidence="2">The sequence shown here is derived from an EMBL/GenBank/DDBJ whole genome shotgun (WGS) entry which is preliminary data.</text>
</comment>
<proteinExistence type="predicted"/>
<feature type="transmembrane region" description="Helical" evidence="1">
    <location>
        <begin position="6"/>
        <end position="23"/>
    </location>
</feature>
<name>A0A829ZD61_9FIRM</name>
<evidence type="ECO:0000313" key="2">
    <source>
        <dbReference type="EMBL" id="GFI41917.1"/>
    </source>
</evidence>
<keyword evidence="1" id="KW-1133">Transmembrane helix</keyword>